<keyword evidence="3" id="KW-1003">Cell membrane</keyword>
<dbReference type="Proteomes" id="UP000231962">
    <property type="component" value="Unassembled WGS sequence"/>
</dbReference>
<keyword evidence="5 7" id="KW-1133">Transmembrane helix</keyword>
<dbReference type="PANTHER" id="PTHR40074:SF2">
    <property type="entry name" value="O-ACETYLTRANSFERASE WECH"/>
    <property type="match status" value="1"/>
</dbReference>
<feature type="transmembrane region" description="Helical" evidence="7">
    <location>
        <begin position="118"/>
        <end position="138"/>
    </location>
</feature>
<comment type="subcellular location">
    <subcellularLocation>
        <location evidence="1">Cell membrane</location>
        <topology evidence="1">Multi-pass membrane protein</topology>
    </subcellularLocation>
</comment>
<proteinExistence type="inferred from homology"/>
<evidence type="ECO:0000313" key="11">
    <source>
        <dbReference type="Proteomes" id="UP000231962"/>
    </source>
</evidence>
<evidence type="ECO:0000256" key="7">
    <source>
        <dbReference type="SAM" id="Phobius"/>
    </source>
</evidence>
<evidence type="ECO:0000256" key="3">
    <source>
        <dbReference type="ARBA" id="ARBA00022475"/>
    </source>
</evidence>
<gene>
    <name evidence="9" type="ORF">CH360_04250</name>
    <name evidence="10" type="ORF">CH373_07390</name>
</gene>
<evidence type="ECO:0000256" key="2">
    <source>
        <dbReference type="ARBA" id="ARBA00007400"/>
    </source>
</evidence>
<dbReference type="InterPro" id="IPR002656">
    <property type="entry name" value="Acyl_transf_3_dom"/>
</dbReference>
<dbReference type="EMBL" id="NPDY01000002">
    <property type="protein sequence ID" value="PJZ70738.1"/>
    <property type="molecule type" value="Genomic_DNA"/>
</dbReference>
<feature type="domain" description="Acyltransferase 3" evidence="8">
    <location>
        <begin position="46"/>
        <end position="363"/>
    </location>
</feature>
<accession>A0A2M9ZPF3</accession>
<protein>
    <submittedName>
        <fullName evidence="10">Adhesion protein</fullName>
    </submittedName>
</protein>
<feature type="transmembrane region" description="Helical" evidence="7">
    <location>
        <begin position="211"/>
        <end position="228"/>
    </location>
</feature>
<dbReference type="EMBL" id="NPDZ01000003">
    <property type="protein sequence ID" value="PJZ73946.1"/>
    <property type="molecule type" value="Genomic_DNA"/>
</dbReference>
<dbReference type="Proteomes" id="UP000231990">
    <property type="component" value="Unassembled WGS sequence"/>
</dbReference>
<evidence type="ECO:0000256" key="6">
    <source>
        <dbReference type="ARBA" id="ARBA00023136"/>
    </source>
</evidence>
<evidence type="ECO:0000256" key="4">
    <source>
        <dbReference type="ARBA" id="ARBA00022692"/>
    </source>
</evidence>
<feature type="transmembrane region" description="Helical" evidence="7">
    <location>
        <begin position="89"/>
        <end position="111"/>
    </location>
</feature>
<keyword evidence="11" id="KW-1185">Reference proteome</keyword>
<reference evidence="11 12" key="1">
    <citation type="submission" date="2017-07" db="EMBL/GenBank/DDBJ databases">
        <title>Leptospira spp. isolated from tropical soils.</title>
        <authorList>
            <person name="Thibeaux R."/>
            <person name="Iraola G."/>
            <person name="Ferres I."/>
            <person name="Bierque E."/>
            <person name="Girault D."/>
            <person name="Soupe-Gilbert M.-E."/>
            <person name="Picardeau M."/>
            <person name="Goarant C."/>
        </authorList>
    </citation>
    <scope>NUCLEOTIDE SEQUENCE [LARGE SCALE GENOMIC DNA]</scope>
    <source>
        <strain evidence="10 12">FH1-B-B1</strain>
        <strain evidence="9 11">FH1-B-C1</strain>
    </source>
</reference>
<evidence type="ECO:0000256" key="5">
    <source>
        <dbReference type="ARBA" id="ARBA00022989"/>
    </source>
</evidence>
<comment type="similarity">
    <text evidence="2">Belongs to the acyltransferase 3 family.</text>
</comment>
<keyword evidence="4 7" id="KW-0812">Transmembrane</keyword>
<dbReference type="RefSeq" id="WP_100712743.1">
    <property type="nucleotide sequence ID" value="NZ_NPDY01000002.1"/>
</dbReference>
<name>A0A2M9ZPF3_9LEPT</name>
<evidence type="ECO:0000259" key="8">
    <source>
        <dbReference type="Pfam" id="PF01757"/>
    </source>
</evidence>
<organism evidence="10 12">
    <name type="scientific">Leptospira perolatii</name>
    <dbReference type="NCBI Taxonomy" id="2023191"/>
    <lineage>
        <taxon>Bacteria</taxon>
        <taxon>Pseudomonadati</taxon>
        <taxon>Spirochaetota</taxon>
        <taxon>Spirochaetia</taxon>
        <taxon>Leptospirales</taxon>
        <taxon>Leptospiraceae</taxon>
        <taxon>Leptospira</taxon>
    </lineage>
</organism>
<dbReference type="PANTHER" id="PTHR40074">
    <property type="entry name" value="O-ACETYLTRANSFERASE WECH"/>
    <property type="match status" value="1"/>
</dbReference>
<feature type="transmembrane region" description="Helical" evidence="7">
    <location>
        <begin position="52"/>
        <end position="69"/>
    </location>
</feature>
<evidence type="ECO:0000313" key="10">
    <source>
        <dbReference type="EMBL" id="PJZ73946.1"/>
    </source>
</evidence>
<keyword evidence="6 7" id="KW-0472">Membrane</keyword>
<feature type="transmembrane region" description="Helical" evidence="7">
    <location>
        <begin position="144"/>
        <end position="169"/>
    </location>
</feature>
<dbReference type="GO" id="GO:0005886">
    <property type="term" value="C:plasma membrane"/>
    <property type="evidence" value="ECO:0007669"/>
    <property type="project" value="UniProtKB-SubCell"/>
</dbReference>
<dbReference type="GO" id="GO:0009246">
    <property type="term" value="P:enterobacterial common antigen biosynthetic process"/>
    <property type="evidence" value="ECO:0007669"/>
    <property type="project" value="TreeGrafter"/>
</dbReference>
<feature type="transmembrane region" description="Helical" evidence="7">
    <location>
        <begin position="249"/>
        <end position="270"/>
    </location>
</feature>
<dbReference type="GO" id="GO:0016413">
    <property type="term" value="F:O-acetyltransferase activity"/>
    <property type="evidence" value="ECO:0007669"/>
    <property type="project" value="TreeGrafter"/>
</dbReference>
<evidence type="ECO:0000313" key="9">
    <source>
        <dbReference type="EMBL" id="PJZ70738.1"/>
    </source>
</evidence>
<dbReference type="Pfam" id="PF01757">
    <property type="entry name" value="Acyl_transf_3"/>
    <property type="match status" value="1"/>
</dbReference>
<dbReference type="AlphaFoldDB" id="A0A2M9ZPF3"/>
<evidence type="ECO:0000313" key="12">
    <source>
        <dbReference type="Proteomes" id="UP000231990"/>
    </source>
</evidence>
<feature type="transmembrane region" description="Helical" evidence="7">
    <location>
        <begin position="12"/>
        <end position="31"/>
    </location>
</feature>
<comment type="caution">
    <text evidence="10">The sequence shown here is derived from an EMBL/GenBank/DDBJ whole genome shotgun (WGS) entry which is preliminary data.</text>
</comment>
<sequence>MNSFLSLSQDSLGIVFLFILFAFFPAFRNLFNKADQASLKKSRGESIDFIRGVSITGIVSIHLSSYYNFFSPESPFSTFALTVSNLARFSVPAFIISSGIYLSYSSFYSYWKGKISGLLLPYSIVFAIGAWIKFGWSIDLSELFFSFVLGNLYAPYYFVPLLMQAYFIFPALRILSQKLHWGILFAFSLIITFASNHIFDYVDLEFGKWESILLSHFLFFFVIGHISSTQFKNQDGIGTVFERGEKNGFFWRLLSFFLVSYIALTVFLSWKFRMDISNHLVFYPLAVFLFLNQQGRGLEQRKPSNKVFQLFCMLGRDSLGIFLLHPIVIHLFHSINPYDLGWAHIPFYFLVWGLNLAIPWALWKAATKILSSLKAKQTAATNLS</sequence>
<feature type="transmembrane region" description="Helical" evidence="7">
    <location>
        <begin position="345"/>
        <end position="363"/>
    </location>
</feature>
<evidence type="ECO:0000256" key="1">
    <source>
        <dbReference type="ARBA" id="ARBA00004651"/>
    </source>
</evidence>
<feature type="transmembrane region" description="Helical" evidence="7">
    <location>
        <begin position="181"/>
        <end position="199"/>
    </location>
</feature>
<dbReference type="OrthoDB" id="321153at2"/>